<dbReference type="EMBL" id="JALPTH010000016">
    <property type="protein sequence ID" value="MCK8679213.1"/>
    <property type="molecule type" value="Genomic_DNA"/>
</dbReference>
<evidence type="ECO:0000313" key="4">
    <source>
        <dbReference type="Proteomes" id="UP001522868"/>
    </source>
</evidence>
<feature type="compositionally biased region" description="Low complexity" evidence="2">
    <location>
        <begin position="20"/>
        <end position="49"/>
    </location>
</feature>
<comment type="caution">
    <text evidence="3">The sequence shown here is derived from an EMBL/GenBank/DDBJ whole genome shotgun (WGS) entry which is preliminary data.</text>
</comment>
<name>A0ABT0ID12_9ACTN</name>
<sequence length="132" mass="13370">MALAAAYGVSACGPSDDRGASAPAASAAGAPSASASAEPSALSPSAAPAEGHRLTGTSAKFYLYSVREHSPSLDRIGDKVLVTHGDAFCTVSGKDAFIAQTKEAEQELALTKDELTQVLAAAQTACGRERLF</sequence>
<keyword evidence="1" id="KW-0175">Coiled coil</keyword>
<feature type="region of interest" description="Disordered" evidence="2">
    <location>
        <begin position="1"/>
        <end position="51"/>
    </location>
</feature>
<gene>
    <name evidence="3" type="ORF">M1O15_17805</name>
</gene>
<organism evidence="3 4">
    <name type="scientific">Streptomyces lichenis</name>
    <dbReference type="NCBI Taxonomy" id="2306967"/>
    <lineage>
        <taxon>Bacteria</taxon>
        <taxon>Bacillati</taxon>
        <taxon>Actinomycetota</taxon>
        <taxon>Actinomycetes</taxon>
        <taxon>Kitasatosporales</taxon>
        <taxon>Streptomycetaceae</taxon>
        <taxon>Streptomyces</taxon>
    </lineage>
</organism>
<keyword evidence="4" id="KW-1185">Reference proteome</keyword>
<feature type="coiled-coil region" evidence="1">
    <location>
        <begin position="94"/>
        <end position="121"/>
    </location>
</feature>
<proteinExistence type="predicted"/>
<evidence type="ECO:0000256" key="2">
    <source>
        <dbReference type="SAM" id="MobiDB-lite"/>
    </source>
</evidence>
<accession>A0ABT0ID12</accession>
<evidence type="ECO:0000313" key="3">
    <source>
        <dbReference type="EMBL" id="MCK8679213.1"/>
    </source>
</evidence>
<evidence type="ECO:0008006" key="5">
    <source>
        <dbReference type="Google" id="ProtNLM"/>
    </source>
</evidence>
<reference evidence="3 4" key="1">
    <citation type="submission" date="2022-04" db="EMBL/GenBank/DDBJ databases">
        <title>Streptomyces sp. nov. LCR6-01 isolated from Lichen of Dirinaria sp.</title>
        <authorList>
            <person name="Kanchanasin P."/>
            <person name="Tanasupawat S."/>
            <person name="Phongsopitanun W."/>
        </authorList>
    </citation>
    <scope>NUCLEOTIDE SEQUENCE [LARGE SCALE GENOMIC DNA]</scope>
    <source>
        <strain evidence="3 4">LCR6-01</strain>
    </source>
</reference>
<dbReference type="Proteomes" id="UP001522868">
    <property type="component" value="Unassembled WGS sequence"/>
</dbReference>
<dbReference type="RefSeq" id="WP_248634900.1">
    <property type="nucleotide sequence ID" value="NZ_JALPTH010000016.1"/>
</dbReference>
<evidence type="ECO:0000256" key="1">
    <source>
        <dbReference type="SAM" id="Coils"/>
    </source>
</evidence>
<protein>
    <recommendedName>
        <fullName evidence="5">DUF732 domain-containing protein</fullName>
    </recommendedName>
</protein>